<name>A0A1V9XRP4_9ACAR</name>
<dbReference type="EMBL" id="MNPL01005311">
    <property type="protein sequence ID" value="OQR76103.1"/>
    <property type="molecule type" value="Genomic_DNA"/>
</dbReference>
<organism evidence="4 5">
    <name type="scientific">Tropilaelaps mercedesae</name>
    <dbReference type="NCBI Taxonomy" id="418985"/>
    <lineage>
        <taxon>Eukaryota</taxon>
        <taxon>Metazoa</taxon>
        <taxon>Ecdysozoa</taxon>
        <taxon>Arthropoda</taxon>
        <taxon>Chelicerata</taxon>
        <taxon>Arachnida</taxon>
        <taxon>Acari</taxon>
        <taxon>Parasitiformes</taxon>
        <taxon>Mesostigmata</taxon>
        <taxon>Gamasina</taxon>
        <taxon>Dermanyssoidea</taxon>
        <taxon>Laelapidae</taxon>
        <taxon>Tropilaelaps</taxon>
    </lineage>
</organism>
<dbReference type="PANTHER" id="PTHR13473:SF0">
    <property type="entry name" value="LARGE RIBOSOMAL SUBUNIT PROTEIN ML48"/>
    <property type="match status" value="1"/>
</dbReference>
<proteinExistence type="predicted"/>
<dbReference type="STRING" id="418985.A0A1V9XRP4"/>
<dbReference type="Pfam" id="PF00338">
    <property type="entry name" value="Ribosomal_S10"/>
    <property type="match status" value="1"/>
</dbReference>
<dbReference type="InterPro" id="IPR036838">
    <property type="entry name" value="Ribosomal_uS10_dom_sf"/>
</dbReference>
<dbReference type="Proteomes" id="UP000192247">
    <property type="component" value="Unassembled WGS sequence"/>
</dbReference>
<evidence type="ECO:0000313" key="4">
    <source>
        <dbReference type="EMBL" id="OQR76103.1"/>
    </source>
</evidence>
<dbReference type="SMART" id="SM01403">
    <property type="entry name" value="Ribosomal_S10"/>
    <property type="match status" value="1"/>
</dbReference>
<dbReference type="GO" id="GO:0005761">
    <property type="term" value="C:mitochondrial ribosome"/>
    <property type="evidence" value="ECO:0007669"/>
    <property type="project" value="InterPro"/>
</dbReference>
<feature type="domain" description="Small ribosomal subunit protein uS10" evidence="3">
    <location>
        <begin position="44"/>
        <end position="139"/>
    </location>
</feature>
<dbReference type="GO" id="GO:1990904">
    <property type="term" value="C:ribonucleoprotein complex"/>
    <property type="evidence" value="ECO:0007669"/>
    <property type="project" value="UniProtKB-KW"/>
</dbReference>
<keyword evidence="5" id="KW-1185">Reference proteome</keyword>
<evidence type="ECO:0000259" key="3">
    <source>
        <dbReference type="SMART" id="SM01403"/>
    </source>
</evidence>
<keyword evidence="2" id="KW-0687">Ribonucleoprotein</keyword>
<dbReference type="SUPFAM" id="SSF54999">
    <property type="entry name" value="Ribosomal protein S10"/>
    <property type="match status" value="1"/>
</dbReference>
<gene>
    <name evidence="4" type="ORF">BIW11_00647</name>
</gene>
<dbReference type="FunCoup" id="A0A1V9XRP4">
    <property type="interactions" value="327"/>
</dbReference>
<dbReference type="InParanoid" id="A0A1V9XRP4"/>
<comment type="caution">
    <text evidence="4">The sequence shown here is derived from an EMBL/GenBank/DDBJ whole genome shotgun (WGS) entry which is preliminary data.</text>
</comment>
<dbReference type="PANTHER" id="PTHR13473">
    <property type="entry name" value="MITOCHONDRIAL RIBOSOMAL PROTEIN L48"/>
    <property type="match status" value="1"/>
</dbReference>
<evidence type="ECO:0000313" key="5">
    <source>
        <dbReference type="Proteomes" id="UP000192247"/>
    </source>
</evidence>
<sequence>MFRATAQSLQAGVSLLSRRMLSNFEPPYLELLKPPLPVYEDRINIQLKGYDFVVLEQQARKVVKLAKLLNISVTEAFATPLQALEVSTFVPQSTVVDKTFKLNIYERNVQVELLSGVSIGLLLDLVQKNLAVGVSVSVHKHLPEHEEIRYVPDLELESLQQQLEEIKKESSKN</sequence>
<dbReference type="InterPro" id="IPR027487">
    <property type="entry name" value="Ribosomal_mL48"/>
</dbReference>
<accession>A0A1V9XRP4</accession>
<protein>
    <recommendedName>
        <fullName evidence="3">Small ribosomal subunit protein uS10 domain-containing protein</fullName>
    </recommendedName>
</protein>
<keyword evidence="1" id="KW-0689">Ribosomal protein</keyword>
<evidence type="ECO:0000256" key="1">
    <source>
        <dbReference type="ARBA" id="ARBA00022980"/>
    </source>
</evidence>
<dbReference type="InterPro" id="IPR027486">
    <property type="entry name" value="Ribosomal_uS10_dom"/>
</dbReference>
<dbReference type="AlphaFoldDB" id="A0A1V9XRP4"/>
<dbReference type="OrthoDB" id="21413at2759"/>
<dbReference type="Gene3D" id="3.30.70.600">
    <property type="entry name" value="Ribosomal protein S10 domain"/>
    <property type="match status" value="1"/>
</dbReference>
<evidence type="ECO:0000256" key="2">
    <source>
        <dbReference type="ARBA" id="ARBA00023274"/>
    </source>
</evidence>
<reference evidence="4 5" key="1">
    <citation type="journal article" date="2017" name="Gigascience">
        <title>Draft genome of the honey bee ectoparasitic mite, Tropilaelaps mercedesae, is shaped by the parasitic life history.</title>
        <authorList>
            <person name="Dong X."/>
            <person name="Armstrong S.D."/>
            <person name="Xia D."/>
            <person name="Makepeace B.L."/>
            <person name="Darby A.C."/>
            <person name="Kadowaki T."/>
        </authorList>
    </citation>
    <scope>NUCLEOTIDE SEQUENCE [LARGE SCALE GENOMIC DNA]</scope>
    <source>
        <strain evidence="4">Wuxi-XJTLU</strain>
    </source>
</reference>